<geneLocation type="plasmid" evidence="4 5">
    <name>pSMR1-3</name>
</geneLocation>
<evidence type="ECO:0000256" key="1">
    <source>
        <dbReference type="ARBA" id="ARBA00022630"/>
    </source>
</evidence>
<dbReference type="GO" id="GO:0018580">
    <property type="term" value="F:nitronate monooxygenase activity"/>
    <property type="evidence" value="ECO:0007669"/>
    <property type="project" value="UniProtKB-EC"/>
</dbReference>
<sequence length="347" mass="37142">MPFSKRENPFFGGIEMFQTRLTRLFGMRHPILVGGMMWHSKSDFVAACARAGVMAFLTPKSYATPADFEADLIRCIELSDGAPFGVNFSISRFRSNEINDICLAIAKRHGITRFETAGSHPGALIAQIHDGGGVLIHKSTQLRHAIKAAASGVDAITIVGMEAGGHPGINPHPGHIILSHAVREISVPLVLGGGIGTGAQILGALAQGAEAAMVVSRFLASTEIDAHPNYKSRMVAARMDDSVAILGSLKDTWRVLDNDTAKQVREMERTLGENAKHADFGTLVSGRHGRDFAYVDGNVDRGLVSMSSAIGHADREESAGQVVTRLVRELEQAWSDLSACRATPVLA</sequence>
<dbReference type="Proteomes" id="UP000199754">
    <property type="component" value="Plasmid pSMR1-3"/>
</dbReference>
<gene>
    <name evidence="4" type="ORF">SULPSESMR1_04277</name>
</gene>
<evidence type="ECO:0000313" key="4">
    <source>
        <dbReference type="EMBL" id="ASM75003.1"/>
    </source>
</evidence>
<dbReference type="KEGG" id="spse:SULPSESMR1_04277"/>
<evidence type="ECO:0000313" key="5">
    <source>
        <dbReference type="Proteomes" id="UP000199754"/>
    </source>
</evidence>
<dbReference type="AlphaFoldDB" id="A0A221K7Z9"/>
<dbReference type="Pfam" id="PF03060">
    <property type="entry name" value="NMO"/>
    <property type="match status" value="1"/>
</dbReference>
<dbReference type="Gene3D" id="3.20.20.70">
    <property type="entry name" value="Aldolase class I"/>
    <property type="match status" value="1"/>
</dbReference>
<evidence type="ECO:0000256" key="3">
    <source>
        <dbReference type="ARBA" id="ARBA00023002"/>
    </source>
</evidence>
<proteinExistence type="predicted"/>
<dbReference type="EMBL" id="CP022418">
    <property type="protein sequence ID" value="ASM75003.1"/>
    <property type="molecule type" value="Genomic_DNA"/>
</dbReference>
<dbReference type="SUPFAM" id="SSF51412">
    <property type="entry name" value="Inosine monophosphate dehydrogenase (IMPDH)"/>
    <property type="match status" value="1"/>
</dbReference>
<reference evidence="4 5" key="1">
    <citation type="submission" date="2017-07" db="EMBL/GenBank/DDBJ databases">
        <title>Genome Sequence of Sulfitobacter pseudonitzschiae Strain SMR1 Isolated from a culture of the Diatom Skeletonema marinoi.</title>
        <authorList>
            <person name="Topel M."/>
            <person name="Pinder M.I.M."/>
            <person name="Johansson O.N."/>
            <person name="Kourtchenko O."/>
            <person name="Godhe A."/>
            <person name="Clarke A.K."/>
        </authorList>
    </citation>
    <scope>NUCLEOTIDE SEQUENCE [LARGE SCALE GENOMIC DNA]</scope>
    <source>
        <strain evidence="4 5">SMR1</strain>
        <plasmid evidence="4 5">pSMR1-3</plasmid>
    </source>
</reference>
<keyword evidence="2" id="KW-0288">FMN</keyword>
<accession>A0A221K7Z9</accession>
<dbReference type="EC" id="1.13.12.16" evidence="4"/>
<keyword evidence="5" id="KW-1185">Reference proteome</keyword>
<keyword evidence="3 4" id="KW-0560">Oxidoreductase</keyword>
<dbReference type="PANTHER" id="PTHR32332:SF20">
    <property type="entry name" value="2-NITROPROPANE DIOXYGENASE-LIKE PROTEIN"/>
    <property type="match status" value="1"/>
</dbReference>
<keyword evidence="1" id="KW-0285">Flavoprotein</keyword>
<keyword evidence="4" id="KW-0614">Plasmid</keyword>
<evidence type="ECO:0000256" key="2">
    <source>
        <dbReference type="ARBA" id="ARBA00022643"/>
    </source>
</evidence>
<dbReference type="CDD" id="cd04730">
    <property type="entry name" value="NPD_like"/>
    <property type="match status" value="1"/>
</dbReference>
<dbReference type="PANTHER" id="PTHR32332">
    <property type="entry name" value="2-NITROPROPANE DIOXYGENASE"/>
    <property type="match status" value="1"/>
</dbReference>
<organism evidence="4 5">
    <name type="scientific">Pseudosulfitobacter pseudonitzschiae</name>
    <dbReference type="NCBI Taxonomy" id="1402135"/>
    <lineage>
        <taxon>Bacteria</taxon>
        <taxon>Pseudomonadati</taxon>
        <taxon>Pseudomonadota</taxon>
        <taxon>Alphaproteobacteria</taxon>
        <taxon>Rhodobacterales</taxon>
        <taxon>Roseobacteraceae</taxon>
        <taxon>Pseudosulfitobacter</taxon>
    </lineage>
</organism>
<name>A0A221K7Z9_9RHOB</name>
<keyword evidence="4" id="KW-0503">Monooxygenase</keyword>
<dbReference type="InterPro" id="IPR013785">
    <property type="entry name" value="Aldolase_TIM"/>
</dbReference>
<dbReference type="InterPro" id="IPR004136">
    <property type="entry name" value="NMO"/>
</dbReference>
<protein>
    <submittedName>
        <fullName evidence="4">Nitronate monooxygenase</fullName>
        <ecNumber evidence="4">1.13.12.16</ecNumber>
    </submittedName>
</protein>